<dbReference type="VEuPathDB" id="TriTrypDB:TRSC58_04806"/>
<dbReference type="EMBL" id="MKGL01000346">
    <property type="protein sequence ID" value="RNF00078.1"/>
    <property type="molecule type" value="Genomic_DNA"/>
</dbReference>
<feature type="region of interest" description="Disordered" evidence="1">
    <location>
        <begin position="1"/>
        <end position="39"/>
    </location>
</feature>
<evidence type="ECO:0000313" key="3">
    <source>
        <dbReference type="Proteomes" id="UP000283634"/>
    </source>
</evidence>
<accession>A0A3R7NBJ7</accession>
<protein>
    <submittedName>
        <fullName evidence="2">Uncharacterized protein</fullName>
    </submittedName>
</protein>
<dbReference type="OrthoDB" id="10589821at2759"/>
<sequence>MFPGDLVPREASVATTAAARQEDQRQRSHPQQNGSEAAARAAQLSLLFSAMRGDAQENAQTKAAAGNVWSWTSSDGSWGGAGVEGTTLREATAIASTPCRRWLCGDASVERRAPSTTLQQPTTQRKQLRLNDDCLLDCPAACVLASPVFPAVSGVTSGIATTGSRTATAVQPAELVKRSATVLNLNAVPFVPSRMGS</sequence>
<gene>
    <name evidence="2" type="ORF">TraAM80_07820</name>
</gene>
<dbReference type="RefSeq" id="XP_029235561.1">
    <property type="nucleotide sequence ID" value="XM_029384598.1"/>
</dbReference>
<dbReference type="AlphaFoldDB" id="A0A3R7NBJ7"/>
<reference evidence="2 3" key="1">
    <citation type="journal article" date="2018" name="BMC Genomics">
        <title>Genomic comparison of Trypanosoma conorhini and Trypanosoma rangeli to Trypanosoma cruzi strains of high and low virulence.</title>
        <authorList>
            <person name="Bradwell K.R."/>
            <person name="Koparde V.N."/>
            <person name="Matveyev A.V."/>
            <person name="Serrano M.G."/>
            <person name="Alves J.M."/>
            <person name="Parikh H."/>
            <person name="Huang B."/>
            <person name="Lee V."/>
            <person name="Espinosa-Alvarez O."/>
            <person name="Ortiz P.A."/>
            <person name="Costa-Martins A.G."/>
            <person name="Teixeira M.M."/>
            <person name="Buck G.A."/>
        </authorList>
    </citation>
    <scope>NUCLEOTIDE SEQUENCE [LARGE SCALE GENOMIC DNA]</scope>
    <source>
        <strain evidence="2 3">AM80</strain>
    </source>
</reference>
<evidence type="ECO:0000313" key="2">
    <source>
        <dbReference type="EMBL" id="RNF00078.1"/>
    </source>
</evidence>
<proteinExistence type="predicted"/>
<keyword evidence="3" id="KW-1185">Reference proteome</keyword>
<comment type="caution">
    <text evidence="2">The sequence shown here is derived from an EMBL/GenBank/DDBJ whole genome shotgun (WGS) entry which is preliminary data.</text>
</comment>
<dbReference type="GeneID" id="40331753"/>
<organism evidence="2 3">
    <name type="scientific">Trypanosoma rangeli</name>
    <dbReference type="NCBI Taxonomy" id="5698"/>
    <lineage>
        <taxon>Eukaryota</taxon>
        <taxon>Discoba</taxon>
        <taxon>Euglenozoa</taxon>
        <taxon>Kinetoplastea</taxon>
        <taxon>Metakinetoplastina</taxon>
        <taxon>Trypanosomatida</taxon>
        <taxon>Trypanosomatidae</taxon>
        <taxon>Trypanosoma</taxon>
        <taxon>Herpetosoma</taxon>
    </lineage>
</organism>
<dbReference type="Proteomes" id="UP000283634">
    <property type="component" value="Unassembled WGS sequence"/>
</dbReference>
<evidence type="ECO:0000256" key="1">
    <source>
        <dbReference type="SAM" id="MobiDB-lite"/>
    </source>
</evidence>
<name>A0A3R7NBJ7_TRYRA</name>